<organism evidence="1">
    <name type="scientific">Anguilla anguilla</name>
    <name type="common">European freshwater eel</name>
    <name type="synonym">Muraena anguilla</name>
    <dbReference type="NCBI Taxonomy" id="7936"/>
    <lineage>
        <taxon>Eukaryota</taxon>
        <taxon>Metazoa</taxon>
        <taxon>Chordata</taxon>
        <taxon>Craniata</taxon>
        <taxon>Vertebrata</taxon>
        <taxon>Euteleostomi</taxon>
        <taxon>Actinopterygii</taxon>
        <taxon>Neopterygii</taxon>
        <taxon>Teleostei</taxon>
        <taxon>Anguilliformes</taxon>
        <taxon>Anguillidae</taxon>
        <taxon>Anguilla</taxon>
    </lineage>
</organism>
<reference evidence="1" key="2">
    <citation type="journal article" date="2015" name="Fish Shellfish Immunol.">
        <title>Early steps in the European eel (Anguilla anguilla)-Vibrio vulnificus interaction in the gills: Role of the RtxA13 toxin.</title>
        <authorList>
            <person name="Callol A."/>
            <person name="Pajuelo D."/>
            <person name="Ebbesson L."/>
            <person name="Teles M."/>
            <person name="MacKenzie S."/>
            <person name="Amaro C."/>
        </authorList>
    </citation>
    <scope>NUCLEOTIDE SEQUENCE</scope>
</reference>
<protein>
    <submittedName>
        <fullName evidence="1">Uncharacterized protein</fullName>
    </submittedName>
</protein>
<dbReference type="AlphaFoldDB" id="A0A0E9XM55"/>
<sequence length="49" mass="5128">MVLLALPIDLTHQSAEVGIGVIFCQLFNGDGGVCCAGVLFLNDSSFQLT</sequence>
<name>A0A0E9XM55_ANGAN</name>
<dbReference type="EMBL" id="GBXM01004770">
    <property type="protein sequence ID" value="JAI03808.1"/>
    <property type="molecule type" value="Transcribed_RNA"/>
</dbReference>
<accession>A0A0E9XM55</accession>
<evidence type="ECO:0000313" key="1">
    <source>
        <dbReference type="EMBL" id="JAI03808.1"/>
    </source>
</evidence>
<reference evidence="1" key="1">
    <citation type="submission" date="2014-11" db="EMBL/GenBank/DDBJ databases">
        <authorList>
            <person name="Amaro Gonzalez C."/>
        </authorList>
    </citation>
    <scope>NUCLEOTIDE SEQUENCE</scope>
</reference>
<proteinExistence type="predicted"/>